<name>A0A0G2GSC9_9PEZI</name>
<evidence type="ECO:0000256" key="1">
    <source>
        <dbReference type="SAM" id="MobiDB-lite"/>
    </source>
</evidence>
<dbReference type="InterPro" id="IPR058348">
    <property type="entry name" value="DUF8035"/>
</dbReference>
<evidence type="ECO:0000313" key="3">
    <source>
        <dbReference type="EMBL" id="KKY19695.1"/>
    </source>
</evidence>
<feature type="compositionally biased region" description="Basic and acidic residues" evidence="1">
    <location>
        <begin position="72"/>
        <end position="81"/>
    </location>
</feature>
<comment type="caution">
    <text evidence="3">The sequence shown here is derived from an EMBL/GenBank/DDBJ whole genome shotgun (WGS) entry which is preliminary data.</text>
</comment>
<evidence type="ECO:0000259" key="2">
    <source>
        <dbReference type="Pfam" id="PF26118"/>
    </source>
</evidence>
<feature type="compositionally biased region" description="Basic and acidic residues" evidence="1">
    <location>
        <begin position="136"/>
        <end position="170"/>
    </location>
</feature>
<organism evidence="3 4">
    <name type="scientific">Diplodia seriata</name>
    <dbReference type="NCBI Taxonomy" id="420778"/>
    <lineage>
        <taxon>Eukaryota</taxon>
        <taxon>Fungi</taxon>
        <taxon>Dikarya</taxon>
        <taxon>Ascomycota</taxon>
        <taxon>Pezizomycotina</taxon>
        <taxon>Dothideomycetes</taxon>
        <taxon>Dothideomycetes incertae sedis</taxon>
        <taxon>Botryosphaeriales</taxon>
        <taxon>Botryosphaeriaceae</taxon>
        <taxon>Diplodia</taxon>
    </lineage>
</organism>
<dbReference type="Proteomes" id="UP000034182">
    <property type="component" value="Unassembled WGS sequence"/>
</dbReference>
<gene>
    <name evidence="3" type="ORF">UCDDS831_g05354</name>
</gene>
<dbReference type="AlphaFoldDB" id="A0A0G2GSC9"/>
<reference evidence="3 4" key="2">
    <citation type="submission" date="2015-05" db="EMBL/GenBank/DDBJ databases">
        <title>Distinctive expansion of gene families associated with plant cell wall degradation and secondary metabolism in the genomes of grapevine trunk pathogens.</title>
        <authorList>
            <person name="Lawrence D.P."/>
            <person name="Travadon R."/>
            <person name="Rolshausen P.E."/>
            <person name="Baumgartner K."/>
        </authorList>
    </citation>
    <scope>NUCLEOTIDE SEQUENCE [LARGE SCALE GENOMIC DNA]</scope>
    <source>
        <strain evidence="3">DS831</strain>
    </source>
</reference>
<feature type="compositionally biased region" description="Basic and acidic residues" evidence="1">
    <location>
        <begin position="27"/>
        <end position="47"/>
    </location>
</feature>
<feature type="domain" description="DUF8035" evidence="2">
    <location>
        <begin position="319"/>
        <end position="368"/>
    </location>
</feature>
<sequence length="415" mass="49749">MGSRRAYPTAELYDERERDYYGGGRRSQRDYEELDAEIRRPRSEFGGRRPGPQPEFLREDYGRTAAGPLVVSDRRTVREDDWSPPPPKPRKDIERDEIIIRDSRKSERPPPSRSSQADRDDFMHRRGDQPPPPRPRPVEREEIVFRHEERSPPGRPKPRDRERDRVERARSPSPPPPPPSPPRDETLEISIRNRRGENGRYEEDITFERDVRERKAPADDLQISRRRSVSLPRRKHADGWDVDDEADYYNRKVMERAYMGEAHNGATKDWAIVDVPPGTNRVRMEGMGGGAQEVTWQRYNGVRRSKFLSDDREYATDWEITKDLVLKEAIDAMGYDYEETDYFFYVMDYLRYEDVLHLVEISDDIRRERRQRIREIEYERKKIEAPPPKKEYDYYEREVIYERERERDDRRGRYR</sequence>
<feature type="compositionally biased region" description="Pro residues" evidence="1">
    <location>
        <begin position="172"/>
        <end position="181"/>
    </location>
</feature>
<feature type="region of interest" description="Disordered" evidence="1">
    <location>
        <begin position="1"/>
        <end position="201"/>
    </location>
</feature>
<accession>A0A0G2GSC9</accession>
<dbReference type="Pfam" id="PF26118">
    <property type="entry name" value="DUF8035"/>
    <property type="match status" value="1"/>
</dbReference>
<evidence type="ECO:0000313" key="4">
    <source>
        <dbReference type="Proteomes" id="UP000034182"/>
    </source>
</evidence>
<feature type="compositionally biased region" description="Basic and acidic residues" evidence="1">
    <location>
        <begin position="89"/>
        <end position="128"/>
    </location>
</feature>
<reference evidence="3 4" key="1">
    <citation type="submission" date="2015-03" db="EMBL/GenBank/DDBJ databases">
        <authorList>
            <person name="Morales-Cruz A."/>
            <person name="Amrine K.C."/>
            <person name="Cantu D."/>
        </authorList>
    </citation>
    <scope>NUCLEOTIDE SEQUENCE [LARGE SCALE GENOMIC DNA]</scope>
    <source>
        <strain evidence="3">DS831</strain>
    </source>
</reference>
<protein>
    <recommendedName>
        <fullName evidence="2">DUF8035 domain-containing protein</fullName>
    </recommendedName>
</protein>
<dbReference type="EMBL" id="LAQI01000111">
    <property type="protein sequence ID" value="KKY19695.1"/>
    <property type="molecule type" value="Genomic_DNA"/>
</dbReference>
<proteinExistence type="predicted"/>